<dbReference type="FunFam" id="3.30.70.330:FF:000284">
    <property type="entry name" value="39S ribosomal protein L23, mitochondrial"/>
    <property type="match status" value="1"/>
</dbReference>
<comment type="subcellular location">
    <subcellularLocation>
        <location evidence="1">Mitochondrion</location>
    </subcellularLocation>
</comment>
<dbReference type="GO" id="GO:0005762">
    <property type="term" value="C:mitochondrial large ribosomal subunit"/>
    <property type="evidence" value="ECO:0007669"/>
    <property type="project" value="TreeGrafter"/>
</dbReference>
<dbReference type="Gene3D" id="3.30.70.330">
    <property type="match status" value="1"/>
</dbReference>
<reference evidence="10" key="1">
    <citation type="submission" date="2022-01" db="EMBL/GenBank/DDBJ databases">
        <title>Genome Sequence Resource for Two Populations of Ditylenchus destructor, the Migratory Endoparasitic Phytonematode.</title>
        <authorList>
            <person name="Zhang H."/>
            <person name="Lin R."/>
            <person name="Xie B."/>
        </authorList>
    </citation>
    <scope>NUCLEOTIDE SEQUENCE</scope>
    <source>
        <strain evidence="10">BazhouSP</strain>
    </source>
</reference>
<dbReference type="InterPro" id="IPR013025">
    <property type="entry name" value="Ribosomal_uL23-like"/>
</dbReference>
<dbReference type="SUPFAM" id="SSF54189">
    <property type="entry name" value="Ribosomal proteins S24e, L23 and L15e"/>
    <property type="match status" value="1"/>
</dbReference>
<dbReference type="AlphaFoldDB" id="A0AAD4N1H2"/>
<evidence type="ECO:0000256" key="5">
    <source>
        <dbReference type="ARBA" id="ARBA00023274"/>
    </source>
</evidence>
<gene>
    <name evidence="10" type="ORF">DdX_10148</name>
</gene>
<evidence type="ECO:0000256" key="6">
    <source>
        <dbReference type="ARBA" id="ARBA00038782"/>
    </source>
</evidence>
<keyword evidence="3 10" id="KW-0689">Ribosomal protein</keyword>
<evidence type="ECO:0000256" key="3">
    <source>
        <dbReference type="ARBA" id="ARBA00022980"/>
    </source>
</evidence>
<evidence type="ECO:0000313" key="11">
    <source>
        <dbReference type="Proteomes" id="UP001201812"/>
    </source>
</evidence>
<keyword evidence="5" id="KW-0687">Ribonucleoprotein</keyword>
<name>A0AAD4N1H2_9BILA</name>
<evidence type="ECO:0000256" key="1">
    <source>
        <dbReference type="ARBA" id="ARBA00004173"/>
    </source>
</evidence>
<evidence type="ECO:0000256" key="7">
    <source>
        <dbReference type="ARBA" id="ARBA00039977"/>
    </source>
</evidence>
<comment type="subunit">
    <text evidence="6">Component of the mitochondrial ribosome large subunit (39S) which comprises a 16S rRNA and about 50 distinct proteins.</text>
</comment>
<keyword evidence="11" id="KW-1185">Reference proteome</keyword>
<dbReference type="EMBL" id="JAKKPZ010000021">
    <property type="protein sequence ID" value="KAI1711684.1"/>
    <property type="molecule type" value="Genomic_DNA"/>
</dbReference>
<evidence type="ECO:0000313" key="10">
    <source>
        <dbReference type="EMBL" id="KAI1711684.1"/>
    </source>
</evidence>
<comment type="caution">
    <text evidence="10">The sequence shown here is derived from an EMBL/GenBank/DDBJ whole genome shotgun (WGS) entry which is preliminary data.</text>
</comment>
<dbReference type="InterPro" id="IPR012677">
    <property type="entry name" value="Nucleotide-bd_a/b_plait_sf"/>
</dbReference>
<evidence type="ECO:0000256" key="2">
    <source>
        <dbReference type="ARBA" id="ARBA00006700"/>
    </source>
</evidence>
<comment type="similarity">
    <text evidence="2">Belongs to the universal ribosomal protein uL23 family.</text>
</comment>
<dbReference type="GO" id="GO:0032543">
    <property type="term" value="P:mitochondrial translation"/>
    <property type="evidence" value="ECO:0007669"/>
    <property type="project" value="TreeGrafter"/>
</dbReference>
<dbReference type="PANTHER" id="PTHR12059:SF5">
    <property type="entry name" value="LARGE RIBOSOMAL SUBUNIT PROTEIN UL23M"/>
    <property type="match status" value="1"/>
</dbReference>
<evidence type="ECO:0000256" key="4">
    <source>
        <dbReference type="ARBA" id="ARBA00023128"/>
    </source>
</evidence>
<dbReference type="PANTHER" id="PTHR12059">
    <property type="entry name" value="RIBOSOMAL PROTEIN L23-RELATED"/>
    <property type="match status" value="1"/>
</dbReference>
<feature type="region of interest" description="Disordered" evidence="9">
    <location>
        <begin position="129"/>
        <end position="161"/>
    </location>
</feature>
<dbReference type="Proteomes" id="UP001201812">
    <property type="component" value="Unassembled WGS sequence"/>
</dbReference>
<evidence type="ECO:0000256" key="9">
    <source>
        <dbReference type="SAM" id="MobiDB-lite"/>
    </source>
</evidence>
<keyword evidence="4" id="KW-0496">Mitochondrion</keyword>
<proteinExistence type="inferred from homology"/>
<sequence>MSTRLQRLWQPSNPQLRVFLPDFWIKLVETQRAGKYRLPKNAAKFEVDLRMSRYDVREYLEKIYKLPVRDVRTVVQQGEILWDVPRDPRNRRALWKEEDKKYAFVYFMKGFEVEIPELCPNKDETVAENTEKMKDETERSIAQRNKDHVNHNRSGIGELFG</sequence>
<organism evidence="10 11">
    <name type="scientific">Ditylenchus destructor</name>
    <dbReference type="NCBI Taxonomy" id="166010"/>
    <lineage>
        <taxon>Eukaryota</taxon>
        <taxon>Metazoa</taxon>
        <taxon>Ecdysozoa</taxon>
        <taxon>Nematoda</taxon>
        <taxon>Chromadorea</taxon>
        <taxon>Rhabditida</taxon>
        <taxon>Tylenchina</taxon>
        <taxon>Tylenchomorpha</taxon>
        <taxon>Sphaerularioidea</taxon>
        <taxon>Anguinidae</taxon>
        <taxon>Anguininae</taxon>
        <taxon>Ditylenchus</taxon>
    </lineage>
</organism>
<dbReference type="InterPro" id="IPR012678">
    <property type="entry name" value="Ribosomal_uL23/eL15/eS24_sf"/>
</dbReference>
<feature type="compositionally biased region" description="Basic and acidic residues" evidence="9">
    <location>
        <begin position="129"/>
        <end position="150"/>
    </location>
</feature>
<protein>
    <recommendedName>
        <fullName evidence="7">Large ribosomal subunit protein uL23m</fullName>
    </recommendedName>
    <alternativeName>
        <fullName evidence="8">39S ribosomal protein L23, mitochondrial</fullName>
    </alternativeName>
</protein>
<dbReference type="GO" id="GO:0003735">
    <property type="term" value="F:structural constituent of ribosome"/>
    <property type="evidence" value="ECO:0007669"/>
    <property type="project" value="InterPro"/>
</dbReference>
<dbReference type="Pfam" id="PF00276">
    <property type="entry name" value="Ribosomal_L23"/>
    <property type="match status" value="1"/>
</dbReference>
<evidence type="ECO:0000256" key="8">
    <source>
        <dbReference type="ARBA" id="ARBA00041375"/>
    </source>
</evidence>
<accession>A0AAD4N1H2</accession>